<reference evidence="2" key="1">
    <citation type="journal article" date="2017" name="Front. Plant Sci.">
        <title>Climate Clever Clovers: New Paradigm to Reduce the Environmental Footprint of Ruminants by Breeding Low Methanogenic Forages Utilizing Haplotype Variation.</title>
        <authorList>
            <person name="Kaur P."/>
            <person name="Appels R."/>
            <person name="Bayer P.E."/>
            <person name="Keeble-Gagnere G."/>
            <person name="Wang J."/>
            <person name="Hirakawa H."/>
            <person name="Shirasawa K."/>
            <person name="Vercoe P."/>
            <person name="Stefanova K."/>
            <person name="Durmic Z."/>
            <person name="Nichols P."/>
            <person name="Revell C."/>
            <person name="Isobe S.N."/>
            <person name="Edwards D."/>
            <person name="Erskine W."/>
        </authorList>
    </citation>
    <scope>NUCLEOTIDE SEQUENCE [LARGE SCALE GENOMIC DNA]</scope>
    <source>
        <strain evidence="2">cv. Daliak</strain>
    </source>
</reference>
<gene>
    <name evidence="1" type="ORF">TSUD_35470</name>
</gene>
<evidence type="ECO:0000313" key="1">
    <source>
        <dbReference type="EMBL" id="GAU23877.1"/>
    </source>
</evidence>
<protein>
    <recommendedName>
        <fullName evidence="3">F-box associated domain-containing protein</fullName>
    </recommendedName>
</protein>
<accession>A0A2Z6N3Z5</accession>
<evidence type="ECO:0000313" key="2">
    <source>
        <dbReference type="Proteomes" id="UP000242715"/>
    </source>
</evidence>
<dbReference type="Proteomes" id="UP000242715">
    <property type="component" value="Unassembled WGS sequence"/>
</dbReference>
<dbReference type="OrthoDB" id="10467045at2759"/>
<dbReference type="SUPFAM" id="SSF117281">
    <property type="entry name" value="Kelch motif"/>
    <property type="match status" value="1"/>
</dbReference>
<sequence>MNFRRHLPHRVVLGNKIFVFGGAIRDSPAVAEVYQIVGCGASSDDKWEKLTFPCGGRFNPRIKPVSDPSNNHRLIACFGDSLYAYYPKIEKWELLHQPLDGKDLFDAFSAIMVDQVVLRSLMLGFNSCQRRFMAYNIFTNKWLIVDDSNFVYKTYFGASKIYFGDRSELFHLGNDILCLADSYTTDRKTVLRFLRFSIKLVNEELVQLTPLSFHTIDMDDIDCFAITFSPF</sequence>
<keyword evidence="2" id="KW-1185">Reference proteome</keyword>
<dbReference type="AlphaFoldDB" id="A0A2Z6N3Z5"/>
<name>A0A2Z6N3Z5_TRISU</name>
<dbReference type="EMBL" id="DF973280">
    <property type="protein sequence ID" value="GAU23877.1"/>
    <property type="molecule type" value="Genomic_DNA"/>
</dbReference>
<evidence type="ECO:0008006" key="3">
    <source>
        <dbReference type="Google" id="ProtNLM"/>
    </source>
</evidence>
<dbReference type="InterPro" id="IPR015915">
    <property type="entry name" value="Kelch-typ_b-propeller"/>
</dbReference>
<organism evidence="1 2">
    <name type="scientific">Trifolium subterraneum</name>
    <name type="common">Subterranean clover</name>
    <dbReference type="NCBI Taxonomy" id="3900"/>
    <lineage>
        <taxon>Eukaryota</taxon>
        <taxon>Viridiplantae</taxon>
        <taxon>Streptophyta</taxon>
        <taxon>Embryophyta</taxon>
        <taxon>Tracheophyta</taxon>
        <taxon>Spermatophyta</taxon>
        <taxon>Magnoliopsida</taxon>
        <taxon>eudicotyledons</taxon>
        <taxon>Gunneridae</taxon>
        <taxon>Pentapetalae</taxon>
        <taxon>rosids</taxon>
        <taxon>fabids</taxon>
        <taxon>Fabales</taxon>
        <taxon>Fabaceae</taxon>
        <taxon>Papilionoideae</taxon>
        <taxon>50 kb inversion clade</taxon>
        <taxon>NPAAA clade</taxon>
        <taxon>Hologalegina</taxon>
        <taxon>IRL clade</taxon>
        <taxon>Trifolieae</taxon>
        <taxon>Trifolium</taxon>
    </lineage>
</organism>
<dbReference type="Gene3D" id="2.120.10.80">
    <property type="entry name" value="Kelch-type beta propeller"/>
    <property type="match status" value="1"/>
</dbReference>
<proteinExistence type="predicted"/>